<comment type="cofactor">
    <cofactor evidence="2">
        <name>[2Fe-2S] cluster</name>
        <dbReference type="ChEBI" id="CHEBI:190135"/>
    </cofactor>
</comment>
<reference evidence="3" key="5">
    <citation type="submission" date="2024-05" db="EMBL/GenBank/DDBJ databases">
        <authorList>
            <person name="Sun Q."/>
            <person name="Sedlacek I."/>
        </authorList>
    </citation>
    <scope>NUCLEOTIDE SEQUENCE</scope>
    <source>
        <strain evidence="3">CCM 7403</strain>
    </source>
</reference>
<dbReference type="InterPro" id="IPR036390">
    <property type="entry name" value="WH_DNA-bd_sf"/>
</dbReference>
<dbReference type="Pfam" id="PF02082">
    <property type="entry name" value="Rrf2"/>
    <property type="match status" value="1"/>
</dbReference>
<keyword evidence="6" id="KW-1185">Reference proteome</keyword>
<reference evidence="6" key="3">
    <citation type="journal article" date="2019" name="Int. J. Syst. Evol. Microbiol.">
        <title>The Global Catalogue of Microorganisms (GCM) 10K type strain sequencing project: providing services to taxonomists for standard genome sequencing and annotation.</title>
        <authorList>
            <consortium name="The Broad Institute Genomics Platform"/>
            <consortium name="The Broad Institute Genome Sequencing Center for Infectious Disease"/>
            <person name="Wu L."/>
            <person name="Ma J."/>
        </authorList>
    </citation>
    <scope>NUCLEOTIDE SEQUENCE [LARGE SCALE GENOMIC DNA]</scope>
    <source>
        <strain evidence="6">CCM 7403</strain>
    </source>
</reference>
<protein>
    <submittedName>
        <fullName evidence="3">HTH-type transcriptional repressor NsrR</fullName>
    </submittedName>
    <submittedName>
        <fullName evidence="4">Rrf2 family transcriptional regulator</fullName>
    </submittedName>
</protein>
<dbReference type="SUPFAM" id="SSF46785">
    <property type="entry name" value="Winged helix' DNA-binding domain"/>
    <property type="match status" value="1"/>
</dbReference>
<dbReference type="GO" id="GO:0005829">
    <property type="term" value="C:cytosol"/>
    <property type="evidence" value="ECO:0007669"/>
    <property type="project" value="TreeGrafter"/>
</dbReference>
<dbReference type="AlphaFoldDB" id="A0A4V1CWU5"/>
<evidence type="ECO:0000313" key="4">
    <source>
        <dbReference type="EMBL" id="QCC78487.1"/>
    </source>
</evidence>
<name>A0A4V1CWU5_9ACTN</name>
<dbReference type="Proteomes" id="UP000297025">
    <property type="component" value="Chromosome"/>
</dbReference>
<evidence type="ECO:0000313" key="6">
    <source>
        <dbReference type="Proteomes" id="UP000630594"/>
    </source>
</evidence>
<dbReference type="PANTHER" id="PTHR33221">
    <property type="entry name" value="WINGED HELIX-TURN-HELIX TRANSCRIPTIONAL REGULATOR, RRF2 FAMILY"/>
    <property type="match status" value="1"/>
</dbReference>
<dbReference type="RefSeq" id="WP_135833524.1">
    <property type="nucleotide sequence ID" value="NZ_BMCK01000001.1"/>
</dbReference>
<dbReference type="Gene3D" id="1.10.10.10">
    <property type="entry name" value="Winged helix-like DNA-binding domain superfamily/Winged helix DNA-binding domain"/>
    <property type="match status" value="1"/>
</dbReference>
<dbReference type="OrthoDB" id="9795923at2"/>
<organism evidence="4 5">
    <name type="scientific">Nocardioides daphniae</name>
    <dbReference type="NCBI Taxonomy" id="402297"/>
    <lineage>
        <taxon>Bacteria</taxon>
        <taxon>Bacillati</taxon>
        <taxon>Actinomycetota</taxon>
        <taxon>Actinomycetes</taxon>
        <taxon>Propionibacteriales</taxon>
        <taxon>Nocardioidaceae</taxon>
        <taxon>Nocardioides</taxon>
    </lineage>
</organism>
<evidence type="ECO:0000313" key="3">
    <source>
        <dbReference type="EMBL" id="GGD12010.1"/>
    </source>
</evidence>
<dbReference type="InterPro" id="IPR036388">
    <property type="entry name" value="WH-like_DNA-bd_sf"/>
</dbReference>
<reference evidence="3" key="2">
    <citation type="journal article" date="2014" name="Int. J. Syst. Evol. Microbiol.">
        <title>Complete genome of a new Firmicutes species belonging to the dominant human colonic microbiota ('Ruminococcus bicirculans') reveals two chromosomes and a selective capacity to utilize plant glucans.</title>
        <authorList>
            <consortium name="NISC Comparative Sequencing Program"/>
            <person name="Wegmann U."/>
            <person name="Louis P."/>
            <person name="Goesmann A."/>
            <person name="Henrissat B."/>
            <person name="Duncan S.H."/>
            <person name="Flint H.J."/>
        </authorList>
    </citation>
    <scope>NUCLEOTIDE SEQUENCE</scope>
    <source>
        <strain evidence="3">CCM 7403</strain>
    </source>
</reference>
<dbReference type="PROSITE" id="PS51197">
    <property type="entry name" value="HTH_RRF2_2"/>
    <property type="match status" value="1"/>
</dbReference>
<dbReference type="KEGG" id="ndp:E2C04_17095"/>
<dbReference type="NCBIfam" id="TIGR00738">
    <property type="entry name" value="rrf2_super"/>
    <property type="match status" value="1"/>
</dbReference>
<dbReference type="Proteomes" id="UP000630594">
    <property type="component" value="Unassembled WGS sequence"/>
</dbReference>
<dbReference type="PANTHER" id="PTHR33221:SF4">
    <property type="entry name" value="HTH-TYPE TRANSCRIPTIONAL REPRESSOR NSRR"/>
    <property type="match status" value="1"/>
</dbReference>
<dbReference type="GO" id="GO:0003677">
    <property type="term" value="F:DNA binding"/>
    <property type="evidence" value="ECO:0007669"/>
    <property type="project" value="UniProtKB-KW"/>
</dbReference>
<dbReference type="EMBL" id="CP038462">
    <property type="protein sequence ID" value="QCC78487.1"/>
    <property type="molecule type" value="Genomic_DNA"/>
</dbReference>
<dbReference type="InterPro" id="IPR000944">
    <property type="entry name" value="Tscrpt_reg_Rrf2"/>
</dbReference>
<gene>
    <name evidence="3" type="primary">nsrR</name>
    <name evidence="4" type="ORF">E2C04_17095</name>
    <name evidence="3" type="ORF">GCM10007231_08630</name>
</gene>
<sequence length="146" mass="15454">MQLTRFTDLGLRILMRLAVPTGAPTTTQSVAQQMAVSPTHAAKVVARLQSLGLVETRRGRTGGLAITEAGRRASAGRLARTLEGQGEVIECEGENPCPLANACRLRGLLRQAQEAFFATLDPYSIADLAGSPTADVLLSITSRPPD</sequence>
<evidence type="ECO:0000256" key="2">
    <source>
        <dbReference type="ARBA" id="ARBA00034078"/>
    </source>
</evidence>
<reference evidence="4" key="4">
    <citation type="submission" date="2019-03" db="EMBL/GenBank/DDBJ databases">
        <authorList>
            <person name="Huang Y."/>
        </authorList>
    </citation>
    <scope>NUCLEOTIDE SEQUENCE</scope>
    <source>
        <strain evidence="4">JCM 16608</strain>
    </source>
</reference>
<keyword evidence="1" id="KW-0238">DNA-binding</keyword>
<dbReference type="GO" id="GO:0003700">
    <property type="term" value="F:DNA-binding transcription factor activity"/>
    <property type="evidence" value="ECO:0007669"/>
    <property type="project" value="TreeGrafter"/>
</dbReference>
<evidence type="ECO:0000256" key="1">
    <source>
        <dbReference type="ARBA" id="ARBA00023125"/>
    </source>
</evidence>
<accession>A0A4V1CWU5</accession>
<dbReference type="EMBL" id="BMCK01000001">
    <property type="protein sequence ID" value="GGD12010.1"/>
    <property type="molecule type" value="Genomic_DNA"/>
</dbReference>
<evidence type="ECO:0000313" key="5">
    <source>
        <dbReference type="Proteomes" id="UP000297025"/>
    </source>
</evidence>
<reference evidence="4 5" key="1">
    <citation type="journal article" date="2008" name="Int. J. Syst. Evol. Microbiol.">
        <title>Nocardioides daphniae sp. nov., isolated from Daphnia cucullata (Crustacea: Cladocera).</title>
        <authorList>
            <person name="Toth E.M."/>
            <person name="Keki Z."/>
            <person name="Homonnay Z.G."/>
            <person name="Borsodi A.K."/>
            <person name="Marialigeti K."/>
            <person name="Schumann P."/>
        </authorList>
    </citation>
    <scope>NUCLEOTIDE SEQUENCE [LARGE SCALE GENOMIC DNA]</scope>
    <source>
        <strain evidence="4 5">JCM 16608</strain>
    </source>
</reference>
<proteinExistence type="predicted"/>